<keyword evidence="4" id="KW-0328">Glycosyltransferase</keyword>
<keyword evidence="7" id="KW-0256">Endoplasmic reticulum</keyword>
<evidence type="ECO:0000313" key="13">
    <source>
        <dbReference type="EMBL" id="CAB3369905.1"/>
    </source>
</evidence>
<feature type="transmembrane region" description="Helical" evidence="12">
    <location>
        <begin position="141"/>
        <end position="160"/>
    </location>
</feature>
<dbReference type="OrthoDB" id="20028at2759"/>
<dbReference type="EC" id="2.4.1.258" evidence="3"/>
<comment type="pathway">
    <text evidence="2">Protein modification; protein glycosylation.</text>
</comment>
<proteinExistence type="predicted"/>
<feature type="transmembrane region" description="Helical" evidence="12">
    <location>
        <begin position="118"/>
        <end position="135"/>
    </location>
</feature>
<comment type="catalytic activity">
    <reaction evidence="10">
        <text>an alpha-D-Man-(1-&gt;2)-alpha-D-Man-(1-&gt;2)-alpha-D-Man-(1-&gt;3)-[alpha-D-Man-(1-&gt;6)]-beta-D-Man-(1-&gt;4)-beta-D-GlcNAc-(1-&gt;4)-alpha-D-GlcNAc-diphospho-di-trans,poly-cis-dolichol + a di-trans,poly-cis-dolichyl beta-D-mannosyl phosphate = an alpha-D-Man-(1-&gt;2)-alpha-D-Man-(1-&gt;2)-alpha-D-Man-(1-&gt;3)-[alpha-D-Man-(1-&gt;3)-alpha-D-Man-(1-&gt;6)]-beta-D-Man-(1-&gt;4)-beta-D-GlcNAc-(1-&gt;4)-alpha-D-GlcNAc-diphospho-di-trans,poly-cis-dolichol + a di-trans,poly-cis-dolichyl phosphate + H(+)</text>
        <dbReference type="Rhea" id="RHEA:29527"/>
        <dbReference type="Rhea" id="RHEA-COMP:19498"/>
        <dbReference type="Rhea" id="RHEA-COMP:19501"/>
        <dbReference type="Rhea" id="RHEA-COMP:19516"/>
        <dbReference type="Rhea" id="RHEA-COMP:19517"/>
        <dbReference type="ChEBI" id="CHEBI:15378"/>
        <dbReference type="ChEBI" id="CHEBI:57683"/>
        <dbReference type="ChEBI" id="CHEBI:58211"/>
        <dbReference type="ChEBI" id="CHEBI:132515"/>
        <dbReference type="ChEBI" id="CHEBI:132516"/>
        <dbReference type="EC" id="2.4.1.258"/>
    </reaction>
    <physiologicalReaction direction="left-to-right" evidence="10">
        <dbReference type="Rhea" id="RHEA:29528"/>
    </physiologicalReaction>
</comment>
<evidence type="ECO:0000256" key="1">
    <source>
        <dbReference type="ARBA" id="ARBA00004477"/>
    </source>
</evidence>
<feature type="transmembrane region" description="Helical" evidence="12">
    <location>
        <begin position="365"/>
        <end position="384"/>
    </location>
</feature>
<dbReference type="Proteomes" id="UP000494165">
    <property type="component" value="Unassembled WGS sequence"/>
</dbReference>
<dbReference type="AlphaFoldDB" id="A0A8S1CQ08"/>
<keyword evidence="5" id="KW-0808">Transferase</keyword>
<dbReference type="PANTHER" id="PTHR12646">
    <property type="entry name" value="NOT56 - RELATED"/>
    <property type="match status" value="1"/>
</dbReference>
<reference evidence="13 14" key="1">
    <citation type="submission" date="2020-04" db="EMBL/GenBank/DDBJ databases">
        <authorList>
            <person name="Alioto T."/>
            <person name="Alioto T."/>
            <person name="Gomez Garrido J."/>
        </authorList>
    </citation>
    <scope>NUCLEOTIDE SEQUENCE [LARGE SCALE GENOMIC DNA]</scope>
</reference>
<evidence type="ECO:0000256" key="7">
    <source>
        <dbReference type="ARBA" id="ARBA00022824"/>
    </source>
</evidence>
<feature type="transmembrane region" description="Helical" evidence="12">
    <location>
        <begin position="277"/>
        <end position="299"/>
    </location>
</feature>
<keyword evidence="14" id="KW-1185">Reference proteome</keyword>
<evidence type="ECO:0000256" key="5">
    <source>
        <dbReference type="ARBA" id="ARBA00022679"/>
    </source>
</evidence>
<feature type="transmembrane region" description="Helical" evidence="12">
    <location>
        <begin position="172"/>
        <end position="193"/>
    </location>
</feature>
<sequence>MAPPNRRGPPNRGPKPQKFSLKLLEKYFSKQYILSLVFDPRQFYVTAPIFLLLELVINYLIINRVPCKFLVLPAGEKFYIIFNFTDTEIDWKAYMQEVEGVVNGTFDYSQLKGDTGPLVYPAGFVYIFMGLYYITDFGTNIRLAQYIFAGLYMVNLLLVFRLYGKSRKIPPFIMVFVCLTSYRVHSIFSLRLFNDPVAMVLLYASLNLFLDDMWTFGSVFFSLAVSVKMNILMFAPALLIAYIAILGFKKTILQLFVCGLIQVLLAAPFLLTNPVGYIMGAFNLGRIFLYKWTVNWRFITEELFVSRNFHLSLLACHIVLLLYFAPTWLTYLKSYCRLSVLESQVKVQLKKKEKAMLNTSSSSQLFLAPFFAANFIGMVCARSLHYQFYIWYYHTLPYLLWCTPYSMWTRLAIMGVIEMCWNVYPSTDWSSGALHICHLILLLGLVQTQSNVCKSIHDAEPVVSSTAATAAASEPSVEKKKKKHKNY</sequence>
<feature type="transmembrane region" description="Helical" evidence="12">
    <location>
        <begin position="43"/>
        <end position="62"/>
    </location>
</feature>
<feature type="transmembrane region" description="Helical" evidence="12">
    <location>
        <begin position="311"/>
        <end position="331"/>
    </location>
</feature>
<evidence type="ECO:0000256" key="11">
    <source>
        <dbReference type="SAM" id="MobiDB-lite"/>
    </source>
</evidence>
<evidence type="ECO:0000256" key="4">
    <source>
        <dbReference type="ARBA" id="ARBA00022676"/>
    </source>
</evidence>
<gene>
    <name evidence="13" type="ORF">CLODIP_2_CD14080</name>
</gene>
<evidence type="ECO:0000313" key="14">
    <source>
        <dbReference type="Proteomes" id="UP000494165"/>
    </source>
</evidence>
<dbReference type="Pfam" id="PF05208">
    <property type="entry name" value="ALG3"/>
    <property type="match status" value="1"/>
</dbReference>
<dbReference type="PANTHER" id="PTHR12646:SF0">
    <property type="entry name" value="DOL-P-MAN:MAN(5)GLCNAC(2)-PP-DOL ALPHA-1,3-MANNOSYLTRANSFERASE"/>
    <property type="match status" value="1"/>
</dbReference>
<evidence type="ECO:0000256" key="6">
    <source>
        <dbReference type="ARBA" id="ARBA00022692"/>
    </source>
</evidence>
<accession>A0A8S1CQ08</accession>
<name>A0A8S1CQ08_9INSE</name>
<keyword evidence="6 12" id="KW-0812">Transmembrane</keyword>
<comment type="caution">
    <text evidence="13">The sequence shown here is derived from an EMBL/GenBank/DDBJ whole genome shotgun (WGS) entry which is preliminary data.</text>
</comment>
<keyword evidence="8 12" id="KW-1133">Transmembrane helix</keyword>
<keyword evidence="9 12" id="KW-0472">Membrane</keyword>
<evidence type="ECO:0000256" key="10">
    <source>
        <dbReference type="ARBA" id="ARBA00049506"/>
    </source>
</evidence>
<evidence type="ECO:0000256" key="8">
    <source>
        <dbReference type="ARBA" id="ARBA00022989"/>
    </source>
</evidence>
<protein>
    <recommendedName>
        <fullName evidence="3">dolichyl-P-Man:Man5GlcNAc2-PP-dolichol alpha-1,3-mannosyltransferase</fullName>
        <ecNumber evidence="3">2.4.1.258</ecNumber>
    </recommendedName>
</protein>
<dbReference type="EMBL" id="CADEPI010000048">
    <property type="protein sequence ID" value="CAB3369905.1"/>
    <property type="molecule type" value="Genomic_DNA"/>
</dbReference>
<evidence type="ECO:0000256" key="3">
    <source>
        <dbReference type="ARBA" id="ARBA00011964"/>
    </source>
</evidence>
<dbReference type="InterPro" id="IPR007873">
    <property type="entry name" value="Glycosyltransferase_ALG3"/>
</dbReference>
<evidence type="ECO:0000256" key="2">
    <source>
        <dbReference type="ARBA" id="ARBA00004922"/>
    </source>
</evidence>
<evidence type="ECO:0000256" key="9">
    <source>
        <dbReference type="ARBA" id="ARBA00023136"/>
    </source>
</evidence>
<dbReference type="GO" id="GO:0005789">
    <property type="term" value="C:endoplasmic reticulum membrane"/>
    <property type="evidence" value="ECO:0007669"/>
    <property type="project" value="UniProtKB-SubCell"/>
</dbReference>
<organism evidence="13 14">
    <name type="scientific">Cloeon dipterum</name>
    <dbReference type="NCBI Taxonomy" id="197152"/>
    <lineage>
        <taxon>Eukaryota</taxon>
        <taxon>Metazoa</taxon>
        <taxon>Ecdysozoa</taxon>
        <taxon>Arthropoda</taxon>
        <taxon>Hexapoda</taxon>
        <taxon>Insecta</taxon>
        <taxon>Pterygota</taxon>
        <taxon>Palaeoptera</taxon>
        <taxon>Ephemeroptera</taxon>
        <taxon>Pisciforma</taxon>
        <taxon>Baetidae</taxon>
        <taxon>Cloeon</taxon>
    </lineage>
</organism>
<feature type="region of interest" description="Disordered" evidence="11">
    <location>
        <begin position="467"/>
        <end position="487"/>
    </location>
</feature>
<evidence type="ECO:0000256" key="12">
    <source>
        <dbReference type="SAM" id="Phobius"/>
    </source>
</evidence>
<comment type="subcellular location">
    <subcellularLocation>
        <location evidence="1">Endoplasmic reticulum membrane</location>
        <topology evidence="1">Multi-pass membrane protein</topology>
    </subcellularLocation>
</comment>
<feature type="transmembrane region" description="Helical" evidence="12">
    <location>
        <begin position="213"/>
        <end position="245"/>
    </location>
</feature>
<dbReference type="GO" id="GO:0052925">
    <property type="term" value="F:dol-P-Man:Man(5)GlcNAc(2)-PP-Dol alpha-1,3-mannosyltransferase activity"/>
    <property type="evidence" value="ECO:0007669"/>
    <property type="project" value="UniProtKB-EC"/>
</dbReference>